<name>A0A0F9SIJ6_9ZZZZ</name>
<dbReference type="EMBL" id="LAZR01000634">
    <property type="protein sequence ID" value="KKN62132.1"/>
    <property type="molecule type" value="Genomic_DNA"/>
</dbReference>
<feature type="transmembrane region" description="Helical" evidence="1">
    <location>
        <begin position="127"/>
        <end position="147"/>
    </location>
</feature>
<gene>
    <name evidence="2" type="ORF">LCGC14_0515080</name>
</gene>
<sequence>MKLLRHPVAAMILLATLIGLLIPVYRALEKGYGITESDTKTITSITTGNVTTGNILDQFENLRLINGISDISSSITKITTGSNVIDLLGGLAGVGLGTLKTVFGLITIPYDIAHIISVYYGADFPNFNGLVAMIIVYVGFILLSAYLRKDV</sequence>
<evidence type="ECO:0000313" key="2">
    <source>
        <dbReference type="EMBL" id="KKN62132.1"/>
    </source>
</evidence>
<evidence type="ECO:0000256" key="1">
    <source>
        <dbReference type="SAM" id="Phobius"/>
    </source>
</evidence>
<keyword evidence="1" id="KW-1133">Transmembrane helix</keyword>
<keyword evidence="1" id="KW-0812">Transmembrane</keyword>
<dbReference type="AlphaFoldDB" id="A0A0F9SIJ6"/>
<keyword evidence="1" id="KW-0472">Membrane</keyword>
<organism evidence="2">
    <name type="scientific">marine sediment metagenome</name>
    <dbReference type="NCBI Taxonomy" id="412755"/>
    <lineage>
        <taxon>unclassified sequences</taxon>
        <taxon>metagenomes</taxon>
        <taxon>ecological metagenomes</taxon>
    </lineage>
</organism>
<comment type="caution">
    <text evidence="2">The sequence shown here is derived from an EMBL/GenBank/DDBJ whole genome shotgun (WGS) entry which is preliminary data.</text>
</comment>
<proteinExistence type="predicted"/>
<accession>A0A0F9SIJ6</accession>
<reference evidence="2" key="1">
    <citation type="journal article" date="2015" name="Nature">
        <title>Complex archaea that bridge the gap between prokaryotes and eukaryotes.</title>
        <authorList>
            <person name="Spang A."/>
            <person name="Saw J.H."/>
            <person name="Jorgensen S.L."/>
            <person name="Zaremba-Niedzwiedzka K."/>
            <person name="Martijn J."/>
            <person name="Lind A.E."/>
            <person name="van Eijk R."/>
            <person name="Schleper C."/>
            <person name="Guy L."/>
            <person name="Ettema T.J."/>
        </authorList>
    </citation>
    <scope>NUCLEOTIDE SEQUENCE</scope>
</reference>
<protein>
    <submittedName>
        <fullName evidence="2">Uncharacterized protein</fullName>
    </submittedName>
</protein>